<evidence type="ECO:0000313" key="1">
    <source>
        <dbReference type="EMBL" id="KFN42137.1"/>
    </source>
</evidence>
<dbReference type="AlphaFoldDB" id="A0A091ASJ9"/>
<protein>
    <submittedName>
        <fullName evidence="1">Uncharacterized protein</fullName>
    </submittedName>
</protein>
<name>A0A091ASJ9_9GAMM</name>
<gene>
    <name evidence="1" type="ORF">N789_14640</name>
</gene>
<dbReference type="Pfam" id="PF12375">
    <property type="entry name" value="DUF3653"/>
    <property type="match status" value="1"/>
</dbReference>
<organism evidence="1 2">
    <name type="scientific">Arenimonas oryziterrae DSM 21050 = YC6267</name>
    <dbReference type="NCBI Taxonomy" id="1121015"/>
    <lineage>
        <taxon>Bacteria</taxon>
        <taxon>Pseudomonadati</taxon>
        <taxon>Pseudomonadota</taxon>
        <taxon>Gammaproteobacteria</taxon>
        <taxon>Lysobacterales</taxon>
        <taxon>Lysobacteraceae</taxon>
        <taxon>Arenimonas</taxon>
    </lineage>
</organism>
<reference evidence="1 2" key="1">
    <citation type="submission" date="2013-09" db="EMBL/GenBank/DDBJ databases">
        <title>Genome sequencing of Arenimonas oryziterrae.</title>
        <authorList>
            <person name="Chen F."/>
            <person name="Wang G."/>
        </authorList>
    </citation>
    <scope>NUCLEOTIDE SEQUENCE [LARGE SCALE GENOMIC DNA]</scope>
    <source>
        <strain evidence="1 2">YC6267</strain>
    </source>
</reference>
<proteinExistence type="predicted"/>
<comment type="caution">
    <text evidence="1">The sequence shown here is derived from an EMBL/GenBank/DDBJ whole genome shotgun (WGS) entry which is preliminary data.</text>
</comment>
<accession>A0A091ASJ9</accession>
<evidence type="ECO:0000313" key="2">
    <source>
        <dbReference type="Proteomes" id="UP000029385"/>
    </source>
</evidence>
<dbReference type="EMBL" id="AVCI01000016">
    <property type="protein sequence ID" value="KFN42137.1"/>
    <property type="molecule type" value="Genomic_DNA"/>
</dbReference>
<sequence length="77" mass="8385">MAGHFDLADSWDGWKVRGDWLISPDGDRINAQRLAGLLFVDSLSKRAAKARGKKSSLQEVVTAFRKKVAKAGEDPGS</sequence>
<dbReference type="Proteomes" id="UP000029385">
    <property type="component" value="Unassembled WGS sequence"/>
</dbReference>
<dbReference type="InterPro" id="IPR021077">
    <property type="entry name" value="Phage_phi-Lf_Orf112"/>
</dbReference>
<keyword evidence="2" id="KW-1185">Reference proteome</keyword>